<dbReference type="NCBIfam" id="TIGR00099">
    <property type="entry name" value="Cof-subfamily"/>
    <property type="match status" value="1"/>
</dbReference>
<sequence>MAFDLDGTLLDPAGNITQRSVNALLAAHATGVRIVLATGRPPFMMHQLVDAIGPALTHGVLANGAIVCTFPDAEPLRTLHFEFNSADEIITRLRVVDPSLGFALATDRGFAAEPGFLERMPSPTNMPVTPDVLVASEGAAVVVKLFVFHPTADAHELMVQLAPHVNDGFEVFHMGAEAVEIGAAGIDKASGLQWLCAHLGIEAHEVMAFGDNTNDHSMLVWVGRSVAMGNSSPATQALATDVALSNADDGVAVFIEQLLEAHRRRVDA</sequence>
<protein>
    <submittedName>
        <fullName evidence="1">Unannotated protein</fullName>
    </submittedName>
</protein>
<proteinExistence type="predicted"/>
<dbReference type="Pfam" id="PF08282">
    <property type="entry name" value="Hydrolase_3"/>
    <property type="match status" value="1"/>
</dbReference>
<accession>A0A6J6WWI5</accession>
<name>A0A6J6WWI5_9ZZZZ</name>
<dbReference type="EMBL" id="CAFAAI010000009">
    <property type="protein sequence ID" value="CAB4787138.1"/>
    <property type="molecule type" value="Genomic_DNA"/>
</dbReference>
<dbReference type="InterPro" id="IPR036412">
    <property type="entry name" value="HAD-like_sf"/>
</dbReference>
<dbReference type="Gene3D" id="3.30.1240.10">
    <property type="match status" value="1"/>
</dbReference>
<dbReference type="PROSITE" id="PS01229">
    <property type="entry name" value="COF_2"/>
    <property type="match status" value="1"/>
</dbReference>
<dbReference type="Gene3D" id="3.40.50.1000">
    <property type="entry name" value="HAD superfamily/HAD-like"/>
    <property type="match status" value="1"/>
</dbReference>
<dbReference type="NCBIfam" id="TIGR01484">
    <property type="entry name" value="HAD-SF-IIB"/>
    <property type="match status" value="1"/>
</dbReference>
<dbReference type="GO" id="GO:0016791">
    <property type="term" value="F:phosphatase activity"/>
    <property type="evidence" value="ECO:0007669"/>
    <property type="project" value="UniProtKB-ARBA"/>
</dbReference>
<dbReference type="InterPro" id="IPR023214">
    <property type="entry name" value="HAD_sf"/>
</dbReference>
<dbReference type="GO" id="GO:0000287">
    <property type="term" value="F:magnesium ion binding"/>
    <property type="evidence" value="ECO:0007669"/>
    <property type="project" value="TreeGrafter"/>
</dbReference>
<dbReference type="AlphaFoldDB" id="A0A6J6WWI5"/>
<evidence type="ECO:0000313" key="1">
    <source>
        <dbReference type="EMBL" id="CAB4787138.1"/>
    </source>
</evidence>
<dbReference type="InterPro" id="IPR000150">
    <property type="entry name" value="Cof"/>
</dbReference>
<reference evidence="1" key="1">
    <citation type="submission" date="2020-05" db="EMBL/GenBank/DDBJ databases">
        <authorList>
            <person name="Chiriac C."/>
            <person name="Salcher M."/>
            <person name="Ghai R."/>
            <person name="Kavagutti S V."/>
        </authorList>
    </citation>
    <scope>NUCLEOTIDE SEQUENCE</scope>
</reference>
<dbReference type="PANTHER" id="PTHR10000">
    <property type="entry name" value="PHOSPHOSERINE PHOSPHATASE"/>
    <property type="match status" value="1"/>
</dbReference>
<dbReference type="SUPFAM" id="SSF56784">
    <property type="entry name" value="HAD-like"/>
    <property type="match status" value="1"/>
</dbReference>
<organism evidence="1">
    <name type="scientific">freshwater metagenome</name>
    <dbReference type="NCBI Taxonomy" id="449393"/>
    <lineage>
        <taxon>unclassified sequences</taxon>
        <taxon>metagenomes</taxon>
        <taxon>ecological metagenomes</taxon>
    </lineage>
</organism>
<dbReference type="GO" id="GO:0005829">
    <property type="term" value="C:cytosol"/>
    <property type="evidence" value="ECO:0007669"/>
    <property type="project" value="TreeGrafter"/>
</dbReference>
<dbReference type="PANTHER" id="PTHR10000:SF8">
    <property type="entry name" value="HAD SUPERFAMILY HYDROLASE-LIKE, TYPE 3"/>
    <property type="match status" value="1"/>
</dbReference>
<gene>
    <name evidence="1" type="ORF">UFOPK2992_00137</name>
</gene>
<dbReference type="InterPro" id="IPR006379">
    <property type="entry name" value="HAD-SF_hydro_IIB"/>
</dbReference>